<keyword evidence="1" id="KW-0175">Coiled coil</keyword>
<evidence type="ECO:0000313" key="2">
    <source>
        <dbReference type="EMBL" id="KAL2795547.1"/>
    </source>
</evidence>
<organism evidence="2 3">
    <name type="scientific">Aspergillus keveii</name>
    <dbReference type="NCBI Taxonomy" id="714993"/>
    <lineage>
        <taxon>Eukaryota</taxon>
        <taxon>Fungi</taxon>
        <taxon>Dikarya</taxon>
        <taxon>Ascomycota</taxon>
        <taxon>Pezizomycotina</taxon>
        <taxon>Eurotiomycetes</taxon>
        <taxon>Eurotiomycetidae</taxon>
        <taxon>Eurotiales</taxon>
        <taxon>Aspergillaceae</taxon>
        <taxon>Aspergillus</taxon>
        <taxon>Aspergillus subgen. Nidulantes</taxon>
    </lineage>
</organism>
<sequence>MTKRNITYHILGSTVDLEARKTAKDKEAEEKRVGEVPEYEAQIRFRATQKKSLDHLDSLTRYLNENGFAFYKVYCGYHVEEAQWKVLVVSAKEHLTAGAIKEYTTEVAARFLDAKPDTSVAATKVRDLPKTHMFTFALSKGFTHMTAVGGCEGQAYPLTRDGDLDGEELRAFSKRVGAHDSQFGFVLRFLLNVSVPLRKAKDRDDTTLDKSLQKMRKASFGESYETLMISLRSCINTMDTVLDRIKEDQERAEDRAHAKEQGKSP</sequence>
<evidence type="ECO:0000313" key="3">
    <source>
        <dbReference type="Proteomes" id="UP001610563"/>
    </source>
</evidence>
<comment type="caution">
    <text evidence="2">The sequence shown here is derived from an EMBL/GenBank/DDBJ whole genome shotgun (WGS) entry which is preliminary data.</text>
</comment>
<keyword evidence="3" id="KW-1185">Reference proteome</keyword>
<protein>
    <submittedName>
        <fullName evidence="2">Uncharacterized protein</fullName>
    </submittedName>
</protein>
<reference evidence="2 3" key="1">
    <citation type="submission" date="2024-07" db="EMBL/GenBank/DDBJ databases">
        <title>Section-level genome sequencing and comparative genomics of Aspergillus sections Usti and Cavernicolus.</title>
        <authorList>
            <consortium name="Lawrence Berkeley National Laboratory"/>
            <person name="Nybo J.L."/>
            <person name="Vesth T.C."/>
            <person name="Theobald S."/>
            <person name="Frisvad J.C."/>
            <person name="Larsen T.O."/>
            <person name="Kjaerboelling I."/>
            <person name="Rothschild-Mancinelli K."/>
            <person name="Lyhne E.K."/>
            <person name="Kogle M.E."/>
            <person name="Barry K."/>
            <person name="Clum A."/>
            <person name="Na H."/>
            <person name="Ledsgaard L."/>
            <person name="Lin J."/>
            <person name="Lipzen A."/>
            <person name="Kuo A."/>
            <person name="Riley R."/>
            <person name="Mondo S."/>
            <person name="Labutti K."/>
            <person name="Haridas S."/>
            <person name="Pangalinan J."/>
            <person name="Salamov A.A."/>
            <person name="Simmons B.A."/>
            <person name="Magnuson J.K."/>
            <person name="Chen J."/>
            <person name="Drula E."/>
            <person name="Henrissat B."/>
            <person name="Wiebenga A."/>
            <person name="Lubbers R.J."/>
            <person name="Gomes A.C."/>
            <person name="Makela M.R."/>
            <person name="Stajich J."/>
            <person name="Grigoriev I.V."/>
            <person name="Mortensen U.H."/>
            <person name="De Vries R.P."/>
            <person name="Baker S.E."/>
            <person name="Andersen M.R."/>
        </authorList>
    </citation>
    <scope>NUCLEOTIDE SEQUENCE [LARGE SCALE GENOMIC DNA]</scope>
    <source>
        <strain evidence="2 3">CBS 209.92</strain>
    </source>
</reference>
<dbReference type="EMBL" id="JBFTWV010000034">
    <property type="protein sequence ID" value="KAL2795547.1"/>
    <property type="molecule type" value="Genomic_DNA"/>
</dbReference>
<gene>
    <name evidence="2" type="ORF">BJX66DRAFT_336882</name>
</gene>
<accession>A0ABR4G946</accession>
<feature type="coiled-coil region" evidence="1">
    <location>
        <begin position="235"/>
        <end position="262"/>
    </location>
</feature>
<name>A0ABR4G946_9EURO</name>
<proteinExistence type="predicted"/>
<evidence type="ECO:0000256" key="1">
    <source>
        <dbReference type="SAM" id="Coils"/>
    </source>
</evidence>
<dbReference type="Proteomes" id="UP001610563">
    <property type="component" value="Unassembled WGS sequence"/>
</dbReference>